<dbReference type="InParanoid" id="E1Z9L1"/>
<name>E1Z9L1_CHLVA</name>
<feature type="region of interest" description="Disordered" evidence="1">
    <location>
        <begin position="20"/>
        <end position="53"/>
    </location>
</feature>
<dbReference type="PROSITE" id="PS50020">
    <property type="entry name" value="WW_DOMAIN_2"/>
    <property type="match status" value="1"/>
</dbReference>
<feature type="compositionally biased region" description="Low complexity" evidence="1">
    <location>
        <begin position="242"/>
        <end position="255"/>
    </location>
</feature>
<evidence type="ECO:0000256" key="1">
    <source>
        <dbReference type="SAM" id="MobiDB-lite"/>
    </source>
</evidence>
<dbReference type="OrthoDB" id="512351at2759"/>
<feature type="compositionally biased region" description="Basic and acidic residues" evidence="1">
    <location>
        <begin position="152"/>
        <end position="163"/>
    </location>
</feature>
<feature type="compositionally biased region" description="Low complexity" evidence="1">
    <location>
        <begin position="166"/>
        <end position="175"/>
    </location>
</feature>
<dbReference type="InterPro" id="IPR001202">
    <property type="entry name" value="WW_dom"/>
</dbReference>
<protein>
    <recommendedName>
        <fullName evidence="2">WW domain-containing protein</fullName>
    </recommendedName>
</protein>
<feature type="domain" description="WW" evidence="2">
    <location>
        <begin position="56"/>
        <end position="84"/>
    </location>
</feature>
<dbReference type="EMBL" id="GL433839">
    <property type="protein sequence ID" value="EFN57537.1"/>
    <property type="molecule type" value="Genomic_DNA"/>
</dbReference>
<sequence length="385" mass="40240">MAEPAADDPELAALEQLADQIQATEEDEEGAAHDWEQAAGGGGGGGGGGPWVRDCWESAVDMNSGTRYWFNRATGVSQWQPPAGWSTASQPGGPPGAAEQPQRGTEQPAAPALAGEAGGAQQPHHAAQRDYKPGLYYRDAAGQLQGPFTTEQLRDGDDAKEGASGDGASKAAGEGTSSAGSRPGGDSGGDAQSQGGAAAGEAGARWSQAELAEVVGDEELLARWRMENPEQARAAPPPPHLPAAWPGAATPAAAYEAERQRGSAHSLAEAVLFGLPAHDEAVAVARMAASSGRSIQEVVAWAQEQSVDYGATAYRVAARGRIQAPGAPESLYAEVASWANPHELEQQLAKAAERRKRALTGEELRQVKQRKQEMKEKKRTAWLFT</sequence>
<evidence type="ECO:0000259" key="2">
    <source>
        <dbReference type="PROSITE" id="PS50020"/>
    </source>
</evidence>
<dbReference type="RefSeq" id="XP_005849639.1">
    <property type="nucleotide sequence ID" value="XM_005849577.1"/>
</dbReference>
<feature type="compositionally biased region" description="Low complexity" evidence="1">
    <location>
        <begin position="189"/>
        <end position="204"/>
    </location>
</feature>
<reference evidence="3 4" key="1">
    <citation type="journal article" date="2010" name="Plant Cell">
        <title>The Chlorella variabilis NC64A genome reveals adaptation to photosymbiosis, coevolution with viruses, and cryptic sex.</title>
        <authorList>
            <person name="Blanc G."/>
            <person name="Duncan G."/>
            <person name="Agarkova I."/>
            <person name="Borodovsky M."/>
            <person name="Gurnon J."/>
            <person name="Kuo A."/>
            <person name="Lindquist E."/>
            <person name="Lucas S."/>
            <person name="Pangilinan J."/>
            <person name="Polle J."/>
            <person name="Salamov A."/>
            <person name="Terry A."/>
            <person name="Yamada T."/>
            <person name="Dunigan D.D."/>
            <person name="Grigoriev I.V."/>
            <person name="Claverie J.M."/>
            <person name="Van Etten J.L."/>
        </authorList>
    </citation>
    <scope>NUCLEOTIDE SEQUENCE [LARGE SCALE GENOMIC DNA]</scope>
    <source>
        <strain evidence="3 4">NC64A</strain>
    </source>
</reference>
<dbReference type="PROSITE" id="PS01159">
    <property type="entry name" value="WW_DOMAIN_1"/>
    <property type="match status" value="1"/>
</dbReference>
<evidence type="ECO:0000313" key="3">
    <source>
        <dbReference type="EMBL" id="EFN57537.1"/>
    </source>
</evidence>
<evidence type="ECO:0000313" key="4">
    <source>
        <dbReference type="Proteomes" id="UP000008141"/>
    </source>
</evidence>
<dbReference type="Proteomes" id="UP000008141">
    <property type="component" value="Unassembled WGS sequence"/>
</dbReference>
<dbReference type="AlphaFoldDB" id="E1Z9L1"/>
<proteinExistence type="predicted"/>
<dbReference type="Gene3D" id="2.20.70.10">
    <property type="match status" value="1"/>
</dbReference>
<feature type="compositionally biased region" description="Low complexity" evidence="1">
    <location>
        <begin position="88"/>
        <end position="125"/>
    </location>
</feature>
<accession>E1Z9L1</accession>
<organism evidence="4">
    <name type="scientific">Chlorella variabilis</name>
    <name type="common">Green alga</name>
    <dbReference type="NCBI Taxonomy" id="554065"/>
    <lineage>
        <taxon>Eukaryota</taxon>
        <taxon>Viridiplantae</taxon>
        <taxon>Chlorophyta</taxon>
        <taxon>core chlorophytes</taxon>
        <taxon>Trebouxiophyceae</taxon>
        <taxon>Chlorellales</taxon>
        <taxon>Chlorellaceae</taxon>
        <taxon>Chlorella clade</taxon>
        <taxon>Chlorella</taxon>
    </lineage>
</organism>
<feature type="compositionally biased region" description="Gly residues" evidence="1">
    <location>
        <begin position="39"/>
        <end position="50"/>
    </location>
</feature>
<gene>
    <name evidence="3" type="ORF">CHLNCDRAFT_143156</name>
</gene>
<feature type="region of interest" description="Disordered" evidence="1">
    <location>
        <begin position="79"/>
        <end position="129"/>
    </location>
</feature>
<dbReference type="KEGG" id="cvr:CHLNCDRAFT_143156"/>
<feature type="region of interest" description="Disordered" evidence="1">
    <location>
        <begin position="230"/>
        <end position="256"/>
    </location>
</feature>
<feature type="region of interest" description="Disordered" evidence="1">
    <location>
        <begin position="149"/>
        <end position="204"/>
    </location>
</feature>
<dbReference type="GeneID" id="17356905"/>
<keyword evidence="4" id="KW-1185">Reference proteome</keyword>
<dbReference type="Pfam" id="PF00397">
    <property type="entry name" value="WW"/>
    <property type="match status" value="1"/>
</dbReference>